<feature type="non-terminal residue" evidence="1">
    <location>
        <position position="23"/>
    </location>
</feature>
<evidence type="ECO:0000313" key="2">
    <source>
        <dbReference type="Proteomes" id="UP000034502"/>
    </source>
</evidence>
<reference evidence="1 2" key="1">
    <citation type="journal article" date="2015" name="Nature">
        <title>rRNA introns, odd ribosomes, and small enigmatic genomes across a large radiation of phyla.</title>
        <authorList>
            <person name="Brown C.T."/>
            <person name="Hug L.A."/>
            <person name="Thomas B.C."/>
            <person name="Sharon I."/>
            <person name="Castelle C.J."/>
            <person name="Singh A."/>
            <person name="Wilkins M.J."/>
            <person name="Williams K.H."/>
            <person name="Banfield J.F."/>
        </authorList>
    </citation>
    <scope>NUCLEOTIDE SEQUENCE [LARGE SCALE GENOMIC DNA]</scope>
</reference>
<protein>
    <submittedName>
        <fullName evidence="1">Uncharacterized protein</fullName>
    </submittedName>
</protein>
<dbReference type="Proteomes" id="UP000034502">
    <property type="component" value="Unassembled WGS sequence"/>
</dbReference>
<proteinExistence type="predicted"/>
<comment type="caution">
    <text evidence="1">The sequence shown here is derived from an EMBL/GenBank/DDBJ whole genome shotgun (WGS) entry which is preliminary data.</text>
</comment>
<dbReference type="AlphaFoldDB" id="A0A0G1RZI3"/>
<accession>A0A0G1RZI3</accession>
<evidence type="ECO:0000313" key="1">
    <source>
        <dbReference type="EMBL" id="KKU62502.1"/>
    </source>
</evidence>
<gene>
    <name evidence="1" type="ORF">UX86_C0047G0001</name>
</gene>
<organism evidence="1 2">
    <name type="scientific">Candidatus Amesbacteria bacterium GW2011_GWC1_47_15</name>
    <dbReference type="NCBI Taxonomy" id="1618364"/>
    <lineage>
        <taxon>Bacteria</taxon>
        <taxon>Candidatus Amesiibacteriota</taxon>
    </lineage>
</organism>
<sequence>MKIFFKIFKIFLQSVVFLFLFLS</sequence>
<dbReference type="EMBL" id="LCNU01000047">
    <property type="protein sequence ID" value="KKU62502.1"/>
    <property type="molecule type" value="Genomic_DNA"/>
</dbReference>
<name>A0A0G1RZI3_9BACT</name>